<evidence type="ECO:0000313" key="4">
    <source>
        <dbReference type="Proteomes" id="UP000199426"/>
    </source>
</evidence>
<feature type="transmembrane region" description="Helical" evidence="1">
    <location>
        <begin position="65"/>
        <end position="83"/>
    </location>
</feature>
<feature type="transmembrane region" description="Helical" evidence="1">
    <location>
        <begin position="188"/>
        <end position="207"/>
    </location>
</feature>
<dbReference type="Proteomes" id="UP000199426">
    <property type="component" value="Unassembled WGS sequence"/>
</dbReference>
<gene>
    <name evidence="3" type="ORF">NCTC13492_04010</name>
    <name evidence="2" type="ORF">SAMN05421542_1200</name>
</gene>
<reference evidence="2 4" key="1">
    <citation type="submission" date="2016-10" db="EMBL/GenBank/DDBJ databases">
        <authorList>
            <person name="Varghese N."/>
            <person name="Submissions S."/>
        </authorList>
    </citation>
    <scope>NUCLEOTIDE SEQUENCE [LARGE SCALE GENOMIC DNA]</scope>
    <source>
        <strain evidence="2 4">DSM 19299</strain>
    </source>
</reference>
<dbReference type="EMBL" id="FNEG01000002">
    <property type="protein sequence ID" value="SDI52871.1"/>
    <property type="molecule type" value="Genomic_DNA"/>
</dbReference>
<feature type="transmembrane region" description="Helical" evidence="1">
    <location>
        <begin position="118"/>
        <end position="136"/>
    </location>
</feature>
<feature type="transmembrane region" description="Helical" evidence="1">
    <location>
        <begin position="36"/>
        <end position="53"/>
    </location>
</feature>
<keyword evidence="1" id="KW-0472">Membrane</keyword>
<dbReference type="EMBL" id="UAWB01000014">
    <property type="protein sequence ID" value="SQB46937.1"/>
    <property type="molecule type" value="Genomic_DNA"/>
</dbReference>
<accession>A0A2X2X4W9</accession>
<feature type="transmembrane region" description="Helical" evidence="1">
    <location>
        <begin position="148"/>
        <end position="168"/>
    </location>
</feature>
<feature type="transmembrane region" description="Helical" evidence="1">
    <location>
        <begin position="90"/>
        <end position="106"/>
    </location>
</feature>
<dbReference type="STRING" id="445960.SAMN05421542_1200"/>
<keyword evidence="1" id="KW-0812">Transmembrane</keyword>
<protein>
    <recommendedName>
        <fullName evidence="6">YhhN-like protein</fullName>
    </recommendedName>
</protein>
<organism evidence="3 5">
    <name type="scientific">Chryseobacterium jejuense</name>
    <dbReference type="NCBI Taxonomy" id="445960"/>
    <lineage>
        <taxon>Bacteria</taxon>
        <taxon>Pseudomonadati</taxon>
        <taxon>Bacteroidota</taxon>
        <taxon>Flavobacteriia</taxon>
        <taxon>Flavobacteriales</taxon>
        <taxon>Weeksellaceae</taxon>
        <taxon>Chryseobacterium group</taxon>
        <taxon>Chryseobacterium</taxon>
    </lineage>
</organism>
<feature type="transmembrane region" description="Helical" evidence="1">
    <location>
        <begin position="6"/>
        <end position="24"/>
    </location>
</feature>
<name>A0A2X2X4W9_CHRJE</name>
<dbReference type="Proteomes" id="UP000251670">
    <property type="component" value="Unassembled WGS sequence"/>
</dbReference>
<reference evidence="3 5" key="2">
    <citation type="submission" date="2018-06" db="EMBL/GenBank/DDBJ databases">
        <authorList>
            <consortium name="Pathogen Informatics"/>
            <person name="Doyle S."/>
        </authorList>
    </citation>
    <scope>NUCLEOTIDE SEQUENCE [LARGE SCALE GENOMIC DNA]</scope>
    <source>
        <strain evidence="3 5">NCTC13492</strain>
    </source>
</reference>
<evidence type="ECO:0000313" key="5">
    <source>
        <dbReference type="Proteomes" id="UP000251670"/>
    </source>
</evidence>
<keyword evidence="4" id="KW-1185">Reference proteome</keyword>
<evidence type="ECO:0000313" key="3">
    <source>
        <dbReference type="EMBL" id="SQB46937.1"/>
    </source>
</evidence>
<evidence type="ECO:0000313" key="2">
    <source>
        <dbReference type="EMBL" id="SDI52871.1"/>
    </source>
</evidence>
<evidence type="ECO:0000256" key="1">
    <source>
        <dbReference type="SAM" id="Phobius"/>
    </source>
</evidence>
<keyword evidence="1" id="KW-1133">Transmembrane helix</keyword>
<proteinExistence type="predicted"/>
<sequence length="218" mass="26407">MALTIFYYIYCCSLLTLTILFFTLGIRKKFYSQSFFFIYLLATLLVDVVMGFAEKILKVDEPNAIRFNFYIIFSILYFNYLYWDKKRWNIFLIILSVFCFFFIYILKIDLLNNIFDLRLGFIISFYYIIVSLSWLLKKNYYFDGEKIINNPLYWISLSQIVWASFFILRTVPMYYFNDSNKSILSFSKILFIAGNYISIILYTCAYFKWKKNSYARQD</sequence>
<evidence type="ECO:0008006" key="6">
    <source>
        <dbReference type="Google" id="ProtNLM"/>
    </source>
</evidence>
<dbReference type="AlphaFoldDB" id="A0A2X2X4W9"/>